<reference evidence="1" key="1">
    <citation type="journal article" date="2014" name="Front. Microbiol.">
        <title>High frequency of phylogenetically diverse reductive dehalogenase-homologous genes in deep subseafloor sedimentary metagenomes.</title>
        <authorList>
            <person name="Kawai M."/>
            <person name="Futagami T."/>
            <person name="Toyoda A."/>
            <person name="Takaki Y."/>
            <person name="Nishi S."/>
            <person name="Hori S."/>
            <person name="Arai W."/>
            <person name="Tsubouchi T."/>
            <person name="Morono Y."/>
            <person name="Uchiyama I."/>
            <person name="Ito T."/>
            <person name="Fujiyama A."/>
            <person name="Inagaki F."/>
            <person name="Takami H."/>
        </authorList>
    </citation>
    <scope>NUCLEOTIDE SEQUENCE</scope>
    <source>
        <strain evidence="1">Expedition CK06-06</strain>
    </source>
</reference>
<proteinExistence type="predicted"/>
<gene>
    <name evidence="1" type="ORF">S01H4_33794</name>
</gene>
<dbReference type="EMBL" id="BART01017821">
    <property type="protein sequence ID" value="GAG82406.1"/>
    <property type="molecule type" value="Genomic_DNA"/>
</dbReference>
<protein>
    <submittedName>
        <fullName evidence="1">Uncharacterized protein</fullName>
    </submittedName>
</protein>
<organism evidence="1">
    <name type="scientific">marine sediment metagenome</name>
    <dbReference type="NCBI Taxonomy" id="412755"/>
    <lineage>
        <taxon>unclassified sequences</taxon>
        <taxon>metagenomes</taxon>
        <taxon>ecological metagenomes</taxon>
    </lineage>
</organism>
<dbReference type="AlphaFoldDB" id="X1CDU5"/>
<name>X1CDU5_9ZZZZ</name>
<accession>X1CDU5</accession>
<sequence length="54" mass="6398">MKKIMSEEKVSNKKKKRICLIDNYSSSFQTERIERIVNIIQEKNLNIELTSVLI</sequence>
<comment type="caution">
    <text evidence="1">The sequence shown here is derived from an EMBL/GenBank/DDBJ whole genome shotgun (WGS) entry which is preliminary data.</text>
</comment>
<evidence type="ECO:0000313" key="1">
    <source>
        <dbReference type="EMBL" id="GAG82406.1"/>
    </source>
</evidence>